<dbReference type="GO" id="GO:0009244">
    <property type="term" value="P:lipopolysaccharide core region biosynthetic process"/>
    <property type="evidence" value="ECO:0007669"/>
    <property type="project" value="TreeGrafter"/>
</dbReference>
<dbReference type="RefSeq" id="WP_135265368.1">
    <property type="nucleotide sequence ID" value="NZ_SMLM01000004.1"/>
</dbReference>
<evidence type="ECO:0000313" key="4">
    <source>
        <dbReference type="Proteomes" id="UP000298180"/>
    </source>
</evidence>
<evidence type="ECO:0000256" key="1">
    <source>
        <dbReference type="ARBA" id="ARBA00022676"/>
    </source>
</evidence>
<proteinExistence type="predicted"/>
<dbReference type="PANTHER" id="PTHR30160">
    <property type="entry name" value="TETRAACYLDISACCHARIDE 4'-KINASE-RELATED"/>
    <property type="match status" value="1"/>
</dbReference>
<sequence length="368" mass="40057">MNRILVVCTRQIGDVLLTTPLVRAARRRWPQAQVDVLGFSGTLGMLRGNADIHELIEMPARPGLSGLYAFARRLWRRYDLALVTLPSDRAHLIAWIAARQRSGVLPEHGGSNWWKRLLLDHAVVGTGDEGSRHAVQEKLELLAPWVERPETPAVSAPAGAPLPADLQAALRERPVVVHVPSMWPYKQWAPEKYAQVVRTLLDRGHQVVLTGGPGARDRECIGPVRSIAAAPALLDASGRLDFNQLVTLLQRASLYIGPDTSVSHLAAAAGTPTLAIFGPTNPQRWAPWPGRPGEQPVHFQRRALEQSVGNVTLLQAELPCVPCSKAGCEDHRQSRSDCLIAITPERVTEAALRMLGEKASPGSAPARG</sequence>
<keyword evidence="4" id="KW-1185">Reference proteome</keyword>
<gene>
    <name evidence="3" type="ORF">EZ313_21460</name>
</gene>
<dbReference type="InterPro" id="IPR002201">
    <property type="entry name" value="Glyco_trans_9"/>
</dbReference>
<name>A0A4Z0BIJ8_9BURK</name>
<dbReference type="CDD" id="cd03789">
    <property type="entry name" value="GT9_LPS_heptosyltransferase"/>
    <property type="match status" value="1"/>
</dbReference>
<dbReference type="OrthoDB" id="9781892at2"/>
<dbReference type="EMBL" id="SMLM01000004">
    <property type="protein sequence ID" value="TFY99142.1"/>
    <property type="molecule type" value="Genomic_DNA"/>
</dbReference>
<dbReference type="SUPFAM" id="SSF53756">
    <property type="entry name" value="UDP-Glycosyltransferase/glycogen phosphorylase"/>
    <property type="match status" value="1"/>
</dbReference>
<dbReference type="GO" id="GO:0005829">
    <property type="term" value="C:cytosol"/>
    <property type="evidence" value="ECO:0007669"/>
    <property type="project" value="TreeGrafter"/>
</dbReference>
<keyword evidence="2 3" id="KW-0808">Transferase</keyword>
<evidence type="ECO:0000256" key="2">
    <source>
        <dbReference type="ARBA" id="ARBA00022679"/>
    </source>
</evidence>
<comment type="caution">
    <text evidence="3">The sequence shown here is derived from an EMBL/GenBank/DDBJ whole genome shotgun (WGS) entry which is preliminary data.</text>
</comment>
<dbReference type="Proteomes" id="UP000298180">
    <property type="component" value="Unassembled WGS sequence"/>
</dbReference>
<evidence type="ECO:0000313" key="3">
    <source>
        <dbReference type="EMBL" id="TFY99142.1"/>
    </source>
</evidence>
<reference evidence="3 4" key="1">
    <citation type="submission" date="2019-03" db="EMBL/GenBank/DDBJ databases">
        <title>Ramlibacter henchirensis DSM 14656, whole genome shotgun sequence.</title>
        <authorList>
            <person name="Zhang X."/>
            <person name="Feng G."/>
            <person name="Zhu H."/>
        </authorList>
    </citation>
    <scope>NUCLEOTIDE SEQUENCE [LARGE SCALE GENOMIC DNA]</scope>
    <source>
        <strain evidence="3 4">DSM 14656</strain>
    </source>
</reference>
<keyword evidence="1" id="KW-0328">Glycosyltransferase</keyword>
<accession>A0A4Z0BIJ8</accession>
<organism evidence="3 4">
    <name type="scientific">Ramlibacter henchirensis</name>
    <dbReference type="NCBI Taxonomy" id="204072"/>
    <lineage>
        <taxon>Bacteria</taxon>
        <taxon>Pseudomonadati</taxon>
        <taxon>Pseudomonadota</taxon>
        <taxon>Betaproteobacteria</taxon>
        <taxon>Burkholderiales</taxon>
        <taxon>Comamonadaceae</taxon>
        <taxon>Ramlibacter</taxon>
    </lineage>
</organism>
<dbReference type="AlphaFoldDB" id="A0A4Z0BIJ8"/>
<dbReference type="Pfam" id="PF01075">
    <property type="entry name" value="Glyco_transf_9"/>
    <property type="match status" value="1"/>
</dbReference>
<dbReference type="Gene3D" id="3.40.50.2000">
    <property type="entry name" value="Glycogen Phosphorylase B"/>
    <property type="match status" value="2"/>
</dbReference>
<dbReference type="GO" id="GO:0008713">
    <property type="term" value="F:ADP-heptose-lipopolysaccharide heptosyltransferase activity"/>
    <property type="evidence" value="ECO:0007669"/>
    <property type="project" value="TreeGrafter"/>
</dbReference>
<protein>
    <submittedName>
        <fullName evidence="3">Glycosyltransferase family 9 protein</fullName>
    </submittedName>
</protein>
<dbReference type="InterPro" id="IPR051199">
    <property type="entry name" value="LPS_LOS_Heptosyltrfase"/>
</dbReference>